<evidence type="ECO:0000313" key="2">
    <source>
        <dbReference type="EMBL" id="KAK9818260.1"/>
    </source>
</evidence>
<gene>
    <name evidence="2" type="ORF">WJX72_009698</name>
</gene>
<dbReference type="InterPro" id="IPR031872">
    <property type="entry name" value="NDC10_II"/>
</dbReference>
<keyword evidence="3" id="KW-1185">Reference proteome</keyword>
<name>A0AAW1Q7U3_9CHLO</name>
<feature type="domain" description="Ndc10" evidence="1">
    <location>
        <begin position="106"/>
        <end position="431"/>
    </location>
</feature>
<organism evidence="2 3">
    <name type="scientific">[Myrmecia] bisecta</name>
    <dbReference type="NCBI Taxonomy" id="41462"/>
    <lineage>
        <taxon>Eukaryota</taxon>
        <taxon>Viridiplantae</taxon>
        <taxon>Chlorophyta</taxon>
        <taxon>core chlorophytes</taxon>
        <taxon>Trebouxiophyceae</taxon>
        <taxon>Trebouxiales</taxon>
        <taxon>Trebouxiaceae</taxon>
        <taxon>Myrmecia</taxon>
    </lineage>
</organism>
<evidence type="ECO:0000259" key="1">
    <source>
        <dbReference type="Pfam" id="PF16787"/>
    </source>
</evidence>
<dbReference type="Proteomes" id="UP001489004">
    <property type="component" value="Unassembled WGS sequence"/>
</dbReference>
<dbReference type="Gene3D" id="1.10.443.20">
    <property type="entry name" value="Centromere DNA-binding protein complex CBF3 subunit, domain 2"/>
    <property type="match status" value="1"/>
</dbReference>
<reference evidence="2 3" key="1">
    <citation type="journal article" date="2024" name="Nat. Commun.">
        <title>Phylogenomics reveals the evolutionary origins of lichenization in chlorophyte algae.</title>
        <authorList>
            <person name="Puginier C."/>
            <person name="Libourel C."/>
            <person name="Otte J."/>
            <person name="Skaloud P."/>
            <person name="Haon M."/>
            <person name="Grisel S."/>
            <person name="Petersen M."/>
            <person name="Berrin J.G."/>
            <person name="Delaux P.M."/>
            <person name="Dal Grande F."/>
            <person name="Keller J."/>
        </authorList>
    </citation>
    <scope>NUCLEOTIDE SEQUENCE [LARGE SCALE GENOMIC DNA]</scope>
    <source>
        <strain evidence="2 3">SAG 2043</strain>
    </source>
</reference>
<dbReference type="Pfam" id="PF16787">
    <property type="entry name" value="NDC10_II"/>
    <property type="match status" value="1"/>
</dbReference>
<proteinExistence type="predicted"/>
<dbReference type="GO" id="GO:0003677">
    <property type="term" value="F:DNA binding"/>
    <property type="evidence" value="ECO:0007669"/>
    <property type="project" value="InterPro"/>
</dbReference>
<dbReference type="InterPro" id="IPR038279">
    <property type="entry name" value="Ndc10_dom2_sf"/>
</dbReference>
<dbReference type="EMBL" id="JALJOR010000004">
    <property type="protein sequence ID" value="KAK9818260.1"/>
    <property type="molecule type" value="Genomic_DNA"/>
</dbReference>
<evidence type="ECO:0000313" key="3">
    <source>
        <dbReference type="Proteomes" id="UP001489004"/>
    </source>
</evidence>
<accession>A0AAW1Q7U3</accession>
<comment type="caution">
    <text evidence="2">The sequence shown here is derived from an EMBL/GenBank/DDBJ whole genome shotgun (WGS) entry which is preliminary data.</text>
</comment>
<protein>
    <recommendedName>
        <fullName evidence="1">Ndc10 domain-containing protein</fullName>
    </recommendedName>
</protein>
<dbReference type="AlphaFoldDB" id="A0AAW1Q7U3"/>
<sequence>MDSSLADLPQAIEDKSSVLHNTFYTHDTNAKNGFDRMCDKKKNGGMFARDALVAGLQVKKAKAFDKRKREQDDIDKDSRDMNRRLTPEETISFFIALWNSTGKDPADLMAFHVYIMILSTIGCRDHEVRKLRLNNIQFETAAIVGPAEGKFLKLRMRGVKGTPAEHAYGMLRNADPRKCPVGALARYLVYRNDIEKDSFIKQITDEVVIINNYLKAGNTTAVYKLMKGDLDERQKWWGLPLISGNDQSLSYSKVNRSILDLFEEADIFDKEAITHLYRNNVAVDSLLAGHSYADVGLDQSWHTSGQSTSQNVYTNTAVLPVVMMTRAKHPHDVTKYFMHRQGSAADIDEYLSSKCFSELKDLEAATTEMHKLALPFKHRQKLHYRDFSAINMVERFKYLRQVFYEDAVILQPEYPEFPVYKSHPVFQQEPYPKFMWEARFTVFVAKNETRRIRWNPEERHPRLTYHSS</sequence>